<sequence>MSKLYVIGTGPGGLEYLPPIARSAIAESKELVAYGLYLDLLGELIEGKTRHDRPLGEEIERARLALQLAAKGETTALISSGDIGIFAMATLVFELLEKEPEADWETIDIEVIPGISAMQAAASKIGAPLGHDFCAISLSDLLTPWETIETRLKAAGQGDFVISFYNPVSIKRDWQLGRAKEILLEHRPAATPVIIGRNLTRKDEKITVTTLAELDTTQVDMLTLVMIGNSESRHIQVGEGDSIRDWVYTPRGYSKKLVSKEANTANESATEISEANA</sequence>
<dbReference type="SUPFAM" id="SSF53790">
    <property type="entry name" value="Tetrapyrrole methylase"/>
    <property type="match status" value="1"/>
</dbReference>
<name>A0ABP7MAQ2_9GAMM</name>
<dbReference type="InterPro" id="IPR006363">
    <property type="entry name" value="Cbl_synth_CobJ/CibH_dom"/>
</dbReference>
<dbReference type="Proteomes" id="UP001501565">
    <property type="component" value="Unassembled WGS sequence"/>
</dbReference>
<gene>
    <name evidence="7" type="primary">cobJ</name>
    <name evidence="7" type="ORF">GCM10022277_13190</name>
</gene>
<reference evidence="8" key="1">
    <citation type="journal article" date="2019" name="Int. J. Syst. Evol. Microbiol.">
        <title>The Global Catalogue of Microorganisms (GCM) 10K type strain sequencing project: providing services to taxonomists for standard genome sequencing and annotation.</title>
        <authorList>
            <consortium name="The Broad Institute Genomics Platform"/>
            <consortium name="The Broad Institute Genome Sequencing Center for Infectious Disease"/>
            <person name="Wu L."/>
            <person name="Ma J."/>
        </authorList>
    </citation>
    <scope>NUCLEOTIDE SEQUENCE [LARGE SCALE GENOMIC DNA]</scope>
    <source>
        <strain evidence="8">JCM 17551</strain>
    </source>
</reference>
<dbReference type="PANTHER" id="PTHR47036">
    <property type="entry name" value="COBALT-FACTOR III C(17)-METHYLTRANSFERASE-RELATED"/>
    <property type="match status" value="1"/>
</dbReference>
<dbReference type="Gene3D" id="3.40.1010.10">
    <property type="entry name" value="Cobalt-precorrin-4 Transmethylase, Domain 1"/>
    <property type="match status" value="1"/>
</dbReference>
<evidence type="ECO:0000256" key="3">
    <source>
        <dbReference type="ARBA" id="ARBA00022603"/>
    </source>
</evidence>
<protein>
    <submittedName>
        <fullName evidence="7">Precorrin-3B C(17)-methyltransferase</fullName>
    </submittedName>
</protein>
<evidence type="ECO:0000256" key="4">
    <source>
        <dbReference type="ARBA" id="ARBA00022679"/>
    </source>
</evidence>
<organism evidence="7 8">
    <name type="scientific">Litoribacillus peritrichatus</name>
    <dbReference type="NCBI Taxonomy" id="718191"/>
    <lineage>
        <taxon>Bacteria</taxon>
        <taxon>Pseudomonadati</taxon>
        <taxon>Pseudomonadota</taxon>
        <taxon>Gammaproteobacteria</taxon>
        <taxon>Oceanospirillales</taxon>
        <taxon>Oceanospirillaceae</taxon>
        <taxon>Litoribacillus</taxon>
    </lineage>
</organism>
<feature type="domain" description="Tetrapyrrole methylase" evidence="6">
    <location>
        <begin position="3"/>
        <end position="215"/>
    </location>
</feature>
<dbReference type="InterPro" id="IPR014776">
    <property type="entry name" value="4pyrrole_Mease_sub2"/>
</dbReference>
<evidence type="ECO:0000256" key="2">
    <source>
        <dbReference type="ARBA" id="ARBA00022573"/>
    </source>
</evidence>
<dbReference type="NCBIfam" id="TIGR01466">
    <property type="entry name" value="cobJ_cbiH"/>
    <property type="match status" value="1"/>
</dbReference>
<dbReference type="Pfam" id="PF00590">
    <property type="entry name" value="TP_methylase"/>
    <property type="match status" value="1"/>
</dbReference>
<comment type="pathway">
    <text evidence="1">Cofactor biosynthesis; adenosylcobalamin biosynthesis.</text>
</comment>
<dbReference type="CDD" id="cd11646">
    <property type="entry name" value="Precorrin_3B_C17_MT"/>
    <property type="match status" value="1"/>
</dbReference>
<evidence type="ECO:0000256" key="1">
    <source>
        <dbReference type="ARBA" id="ARBA00004953"/>
    </source>
</evidence>
<dbReference type="InterPro" id="IPR000878">
    <property type="entry name" value="4pyrrol_Mease"/>
</dbReference>
<evidence type="ECO:0000256" key="5">
    <source>
        <dbReference type="ARBA" id="ARBA00022691"/>
    </source>
</evidence>
<keyword evidence="3" id="KW-0489">Methyltransferase</keyword>
<dbReference type="InterPro" id="IPR051810">
    <property type="entry name" value="Precorrin_MeTrfase"/>
</dbReference>
<comment type="caution">
    <text evidence="7">The sequence shown here is derived from an EMBL/GenBank/DDBJ whole genome shotgun (WGS) entry which is preliminary data.</text>
</comment>
<dbReference type="RefSeq" id="WP_344796717.1">
    <property type="nucleotide sequence ID" value="NZ_BAABBN010000004.1"/>
</dbReference>
<evidence type="ECO:0000259" key="6">
    <source>
        <dbReference type="Pfam" id="PF00590"/>
    </source>
</evidence>
<keyword evidence="4" id="KW-0808">Transferase</keyword>
<dbReference type="Gene3D" id="3.30.950.10">
    <property type="entry name" value="Methyltransferase, Cobalt-precorrin-4 Transmethylase, Domain 2"/>
    <property type="match status" value="1"/>
</dbReference>
<evidence type="ECO:0000313" key="7">
    <source>
        <dbReference type="EMBL" id="GAA3919181.1"/>
    </source>
</evidence>
<accession>A0ABP7MAQ2</accession>
<dbReference type="PANTHER" id="PTHR47036:SF1">
    <property type="entry name" value="COBALT-FACTOR III C(17)-METHYLTRANSFERASE-RELATED"/>
    <property type="match status" value="1"/>
</dbReference>
<keyword evidence="8" id="KW-1185">Reference proteome</keyword>
<dbReference type="EMBL" id="BAABBN010000004">
    <property type="protein sequence ID" value="GAA3919181.1"/>
    <property type="molecule type" value="Genomic_DNA"/>
</dbReference>
<dbReference type="InterPro" id="IPR035996">
    <property type="entry name" value="4pyrrol_Methylase_sf"/>
</dbReference>
<keyword evidence="5" id="KW-0949">S-adenosyl-L-methionine</keyword>
<proteinExistence type="predicted"/>
<evidence type="ECO:0000313" key="8">
    <source>
        <dbReference type="Proteomes" id="UP001501565"/>
    </source>
</evidence>
<keyword evidence="2" id="KW-0169">Cobalamin biosynthesis</keyword>
<dbReference type="InterPro" id="IPR014777">
    <property type="entry name" value="4pyrrole_Mease_sub1"/>
</dbReference>